<organism evidence="3">
    <name type="scientific">Absidia glauca</name>
    <name type="common">Pin mould</name>
    <dbReference type="NCBI Taxonomy" id="4829"/>
    <lineage>
        <taxon>Eukaryota</taxon>
        <taxon>Fungi</taxon>
        <taxon>Fungi incertae sedis</taxon>
        <taxon>Mucoromycota</taxon>
        <taxon>Mucoromycotina</taxon>
        <taxon>Mucoromycetes</taxon>
        <taxon>Mucorales</taxon>
        <taxon>Cunninghamellaceae</taxon>
        <taxon>Absidia</taxon>
    </lineage>
</organism>
<dbReference type="Proteomes" id="UP000078561">
    <property type="component" value="Unassembled WGS sequence"/>
</dbReference>
<dbReference type="OrthoDB" id="5135119at2759"/>
<dbReference type="GO" id="GO:0009395">
    <property type="term" value="P:phospholipid catabolic process"/>
    <property type="evidence" value="ECO:0007669"/>
    <property type="project" value="TreeGrafter"/>
</dbReference>
<dbReference type="GO" id="GO:0016788">
    <property type="term" value="F:hydrolase activity, acting on ester bonds"/>
    <property type="evidence" value="ECO:0007669"/>
    <property type="project" value="InterPro"/>
</dbReference>
<evidence type="ECO:0000313" key="4">
    <source>
        <dbReference type="Proteomes" id="UP000078561"/>
    </source>
</evidence>
<proteinExistence type="predicted"/>
<dbReference type="Pfam" id="PF04185">
    <property type="entry name" value="Phosphoesterase"/>
    <property type="match status" value="1"/>
</dbReference>
<evidence type="ECO:0000256" key="1">
    <source>
        <dbReference type="ARBA" id="ARBA00022801"/>
    </source>
</evidence>
<dbReference type="STRING" id="4829.A0A163IRC0"/>
<evidence type="ECO:0008006" key="5">
    <source>
        <dbReference type="Google" id="ProtNLM"/>
    </source>
</evidence>
<evidence type="ECO:0000313" key="3">
    <source>
        <dbReference type="EMBL" id="SAL94900.1"/>
    </source>
</evidence>
<gene>
    <name evidence="3" type="primary">ABSGL_00192.1 scaffold 349</name>
</gene>
<accession>A0A163IRC0</accession>
<evidence type="ECO:0000256" key="2">
    <source>
        <dbReference type="SAM" id="SignalP"/>
    </source>
</evidence>
<dbReference type="InterPro" id="IPR017850">
    <property type="entry name" value="Alkaline_phosphatase_core_sf"/>
</dbReference>
<keyword evidence="2" id="KW-0732">Signal</keyword>
<sequence length="317" mass="35483">MMLLSLAVATVFTLIAASASPTAETDGTSSPSGSAAPPGKYFDRVVIFIFENENYKAVHNDAYFGSLASKHNGVELSNYFALTHPSQPNYIGLISGSTDGTFLDYESNINRNSIVDLLEAKNISWKSYQEAYTGNCDTSMRIGTYARKHNPFMSMTNIQKDSNRCVNIVNADQLDTDISNNDVPQFVFYTPDMNNCGHDTSLQYASKWFEGYLEPRIVKENFTKSTMFVSTWDEAKDYLIPNQVQTVLFGPSFKRSSNASSDNTKYNHYSLLKTIEDNVRTWNLKKRSGTYTHSFLSHQWDLGNLGENDAKATAISL</sequence>
<dbReference type="InterPro" id="IPR007312">
    <property type="entry name" value="Phosphoesterase"/>
</dbReference>
<dbReference type="PANTHER" id="PTHR31956:SF8">
    <property type="entry name" value="ACID PHOSPHATASE PHOA (AFU_ORTHOLOGUE AFUA_1G03570)"/>
    <property type="match status" value="1"/>
</dbReference>
<reference evidence="3" key="1">
    <citation type="submission" date="2016-04" db="EMBL/GenBank/DDBJ databases">
        <authorList>
            <person name="Evans L.H."/>
            <person name="Alamgir A."/>
            <person name="Owens N."/>
            <person name="Weber N.D."/>
            <person name="Virtaneva K."/>
            <person name="Barbian K."/>
            <person name="Babar A."/>
            <person name="Rosenke K."/>
        </authorList>
    </citation>
    <scope>NUCLEOTIDE SEQUENCE [LARGE SCALE GENOMIC DNA]</scope>
    <source>
        <strain evidence="3">CBS 101.48</strain>
    </source>
</reference>
<dbReference type="InParanoid" id="A0A163IRC0"/>
<keyword evidence="1" id="KW-0378">Hydrolase</keyword>
<dbReference type="AlphaFoldDB" id="A0A163IRC0"/>
<dbReference type="EMBL" id="LT550042">
    <property type="protein sequence ID" value="SAL94900.1"/>
    <property type="molecule type" value="Genomic_DNA"/>
</dbReference>
<name>A0A163IRC0_ABSGL</name>
<dbReference type="PANTHER" id="PTHR31956">
    <property type="entry name" value="NON-SPECIFIC PHOSPHOLIPASE C4-RELATED"/>
    <property type="match status" value="1"/>
</dbReference>
<dbReference type="OMA" id="ARCIAHV"/>
<feature type="signal peptide" evidence="2">
    <location>
        <begin position="1"/>
        <end position="19"/>
    </location>
</feature>
<feature type="chain" id="PRO_5007843191" description="Acid phosphatase" evidence="2">
    <location>
        <begin position="20"/>
        <end position="317"/>
    </location>
</feature>
<keyword evidence="4" id="KW-1185">Reference proteome</keyword>
<protein>
    <recommendedName>
        <fullName evidence="5">Acid phosphatase</fullName>
    </recommendedName>
</protein>
<dbReference type="Gene3D" id="3.40.720.10">
    <property type="entry name" value="Alkaline Phosphatase, subunit A"/>
    <property type="match status" value="1"/>
</dbReference>